<keyword evidence="7" id="KW-1185">Reference proteome</keyword>
<dbReference type="GO" id="GO:0003847">
    <property type="term" value="F:1-alkyl-2-acetylglycerophosphocholine esterase activity"/>
    <property type="evidence" value="ECO:0007669"/>
    <property type="project" value="UniProtKB-EC"/>
</dbReference>
<dbReference type="GeneID" id="43602225"/>
<dbReference type="InterPro" id="IPR029058">
    <property type="entry name" value="AB_hydrolase_fold"/>
</dbReference>
<gene>
    <name evidence="6" type="ORF">BP5553_09376</name>
</gene>
<reference evidence="6 7" key="1">
    <citation type="journal article" date="2018" name="IMA Fungus">
        <title>IMA Genome-F 9: Draft genome sequence of Annulohypoxylon stygium, Aspergillus mulundensis, Berkeleyomyces basicola (syn. Thielaviopsis basicola), Ceratocystis smalleyi, two Cercospora beticola strains, Coleophoma cylindrospora, Fusarium fracticaudum, Phialophora cf. hyalina, and Morchella septimelata.</title>
        <authorList>
            <person name="Wingfield B.D."/>
            <person name="Bills G.F."/>
            <person name="Dong Y."/>
            <person name="Huang W."/>
            <person name="Nel W.J."/>
            <person name="Swalarsk-Parry B.S."/>
            <person name="Vaghefi N."/>
            <person name="Wilken P.M."/>
            <person name="An Z."/>
            <person name="de Beer Z.W."/>
            <person name="De Vos L."/>
            <person name="Chen L."/>
            <person name="Duong T.A."/>
            <person name="Gao Y."/>
            <person name="Hammerbacher A."/>
            <person name="Kikkert J.R."/>
            <person name="Li Y."/>
            <person name="Li H."/>
            <person name="Li K."/>
            <person name="Li Q."/>
            <person name="Liu X."/>
            <person name="Ma X."/>
            <person name="Naidoo K."/>
            <person name="Pethybridge S.J."/>
            <person name="Sun J."/>
            <person name="Steenkamp E.T."/>
            <person name="van der Nest M.A."/>
            <person name="van Wyk S."/>
            <person name="Wingfield M.J."/>
            <person name="Xiong C."/>
            <person name="Yue Q."/>
            <person name="Zhang X."/>
        </authorList>
    </citation>
    <scope>NUCLEOTIDE SEQUENCE [LARGE SCALE GENOMIC DNA]</scope>
    <source>
        <strain evidence="6 7">BP 5553</strain>
    </source>
</reference>
<dbReference type="STRING" id="2656787.A0A370TCL3"/>
<dbReference type="PANTHER" id="PTHR10272">
    <property type="entry name" value="PLATELET-ACTIVATING FACTOR ACETYLHYDROLASE"/>
    <property type="match status" value="1"/>
</dbReference>
<dbReference type="GO" id="GO:0016042">
    <property type="term" value="P:lipid catabolic process"/>
    <property type="evidence" value="ECO:0007669"/>
    <property type="project" value="UniProtKB-KW"/>
</dbReference>
<dbReference type="PANTHER" id="PTHR10272:SF14">
    <property type="entry name" value="PAF ACETYLHYDROLASE FAMILY PROTEIN"/>
    <property type="match status" value="1"/>
</dbReference>
<keyword evidence="3" id="KW-0442">Lipid degradation</keyword>
<keyword evidence="4" id="KW-0443">Lipid metabolism</keyword>
<accession>A0A370TCL3</accession>
<evidence type="ECO:0000256" key="4">
    <source>
        <dbReference type="ARBA" id="ARBA00023098"/>
    </source>
</evidence>
<dbReference type="Proteomes" id="UP000254866">
    <property type="component" value="Unassembled WGS sequence"/>
</dbReference>
<feature type="chain" id="PRO_5016596607" description="1-alkyl-2-acetylglycerophosphocholine esterase" evidence="5">
    <location>
        <begin position="17"/>
        <end position="376"/>
    </location>
</feature>
<dbReference type="EMBL" id="NPIC01000011">
    <property type="protein sequence ID" value="RDL31974.1"/>
    <property type="molecule type" value="Genomic_DNA"/>
</dbReference>
<evidence type="ECO:0000313" key="6">
    <source>
        <dbReference type="EMBL" id="RDL31974.1"/>
    </source>
</evidence>
<evidence type="ECO:0000256" key="3">
    <source>
        <dbReference type="ARBA" id="ARBA00022963"/>
    </source>
</evidence>
<evidence type="ECO:0000313" key="7">
    <source>
        <dbReference type="Proteomes" id="UP000254866"/>
    </source>
</evidence>
<dbReference type="OrthoDB" id="2363873at2759"/>
<dbReference type="SUPFAM" id="SSF53474">
    <property type="entry name" value="alpha/beta-Hydrolases"/>
    <property type="match status" value="1"/>
</dbReference>
<dbReference type="AlphaFoldDB" id="A0A370TCL3"/>
<keyword evidence="5" id="KW-0732">Signal</keyword>
<proteinExistence type="predicted"/>
<dbReference type="EC" id="3.1.1.47" evidence="1"/>
<organism evidence="6 7">
    <name type="scientific">Venustampulla echinocandica</name>
    <dbReference type="NCBI Taxonomy" id="2656787"/>
    <lineage>
        <taxon>Eukaryota</taxon>
        <taxon>Fungi</taxon>
        <taxon>Dikarya</taxon>
        <taxon>Ascomycota</taxon>
        <taxon>Pezizomycotina</taxon>
        <taxon>Leotiomycetes</taxon>
        <taxon>Helotiales</taxon>
        <taxon>Pleuroascaceae</taxon>
        <taxon>Venustampulla</taxon>
    </lineage>
</organism>
<evidence type="ECO:0000256" key="2">
    <source>
        <dbReference type="ARBA" id="ARBA00022801"/>
    </source>
</evidence>
<comment type="caution">
    <text evidence="6">The sequence shown here is derived from an EMBL/GenBank/DDBJ whole genome shotgun (WGS) entry which is preliminary data.</text>
</comment>
<feature type="signal peptide" evidence="5">
    <location>
        <begin position="1"/>
        <end position="16"/>
    </location>
</feature>
<evidence type="ECO:0000256" key="1">
    <source>
        <dbReference type="ARBA" id="ARBA00013201"/>
    </source>
</evidence>
<name>A0A370TCL3_9HELO</name>
<evidence type="ECO:0000256" key="5">
    <source>
        <dbReference type="SAM" id="SignalP"/>
    </source>
</evidence>
<dbReference type="RefSeq" id="XP_031865906.1">
    <property type="nucleotide sequence ID" value="XM_032017999.1"/>
</dbReference>
<keyword evidence="2" id="KW-0378">Hydrolase</keyword>
<dbReference type="Gene3D" id="3.40.50.1820">
    <property type="entry name" value="alpha/beta hydrolase"/>
    <property type="match status" value="1"/>
</dbReference>
<protein>
    <recommendedName>
        <fullName evidence="1">1-alkyl-2-acetylglycerophosphocholine esterase</fullName>
        <ecNumber evidence="1">3.1.1.47</ecNumber>
    </recommendedName>
</protein>
<dbReference type="Pfam" id="PF03403">
    <property type="entry name" value="PAF-AH_p_II"/>
    <property type="match status" value="2"/>
</dbReference>
<sequence>MISVVLFALLSTVCNGVLLPRPSGQFQVSMSNSELVDKTRKDPWGLDTIDHRRIMISRFDPVPPNSCYRNEKVPYMPPVVAAAEDNILAPYGWPAGVLGSIEVVFCSPKTSPPINTRETPVVVLSTGLNTTRFYYAAFAQEVASRGFTVISIDHPFETDIVEFPDGTIALGGNTNKSDVASIEFSLSTRVDDTSFLLNELGIKGSGRNSKAVMFGGSFGGAAAAAAMMNDTRIRGGVNLDGALWGPVVNVGFDNPGTKQSFILWGAEGHNTTSADDWGKFWSMLTKQRVWKKELSLTGGAHAAFWDLPFIADVAEVRDKMPDDMEEALLGLFPGARAIKIVADYLHDFFHFVLDEKPEEGLLSGPNPAYPEVQFLG</sequence>